<name>A0A0E9QBZ5_ANGAN</name>
<organism evidence="1">
    <name type="scientific">Anguilla anguilla</name>
    <name type="common">European freshwater eel</name>
    <name type="synonym">Muraena anguilla</name>
    <dbReference type="NCBI Taxonomy" id="7936"/>
    <lineage>
        <taxon>Eukaryota</taxon>
        <taxon>Metazoa</taxon>
        <taxon>Chordata</taxon>
        <taxon>Craniata</taxon>
        <taxon>Vertebrata</taxon>
        <taxon>Euteleostomi</taxon>
        <taxon>Actinopterygii</taxon>
        <taxon>Neopterygii</taxon>
        <taxon>Teleostei</taxon>
        <taxon>Anguilliformes</taxon>
        <taxon>Anguillidae</taxon>
        <taxon>Anguilla</taxon>
    </lineage>
</organism>
<dbReference type="EMBL" id="GBXM01094747">
    <property type="protein sequence ID" value="JAH13830.1"/>
    <property type="molecule type" value="Transcribed_RNA"/>
</dbReference>
<proteinExistence type="predicted"/>
<sequence>MDQRAIKLTGMHVNERNLQVTNILTPPPHCCCLHLNVRISGKDKSSQIHETTSVDSDACLQA</sequence>
<dbReference type="AlphaFoldDB" id="A0A0E9QBZ5"/>
<evidence type="ECO:0000313" key="1">
    <source>
        <dbReference type="EMBL" id="JAH13830.1"/>
    </source>
</evidence>
<accession>A0A0E9QBZ5</accession>
<protein>
    <submittedName>
        <fullName evidence="1">Uncharacterized protein</fullName>
    </submittedName>
</protein>
<reference evidence="1" key="2">
    <citation type="journal article" date="2015" name="Fish Shellfish Immunol.">
        <title>Early steps in the European eel (Anguilla anguilla)-Vibrio vulnificus interaction in the gills: Role of the RtxA13 toxin.</title>
        <authorList>
            <person name="Callol A."/>
            <person name="Pajuelo D."/>
            <person name="Ebbesson L."/>
            <person name="Teles M."/>
            <person name="MacKenzie S."/>
            <person name="Amaro C."/>
        </authorList>
    </citation>
    <scope>NUCLEOTIDE SEQUENCE</scope>
</reference>
<reference evidence="1" key="1">
    <citation type="submission" date="2014-11" db="EMBL/GenBank/DDBJ databases">
        <authorList>
            <person name="Amaro Gonzalez C."/>
        </authorList>
    </citation>
    <scope>NUCLEOTIDE SEQUENCE</scope>
</reference>